<name>A0A1V9FKF7_9BACT</name>
<protein>
    <submittedName>
        <fullName evidence="1">Uncharacterized protein</fullName>
    </submittedName>
</protein>
<dbReference type="STRING" id="1703345.A3860_39200"/>
<dbReference type="AlphaFoldDB" id="A0A1V9FKF7"/>
<dbReference type="OrthoDB" id="1393305at2"/>
<evidence type="ECO:0000313" key="2">
    <source>
        <dbReference type="Proteomes" id="UP000192796"/>
    </source>
</evidence>
<dbReference type="RefSeq" id="WP_081155129.1">
    <property type="nucleotide sequence ID" value="NZ_LVYD01000092.1"/>
</dbReference>
<accession>A0A1V9FKF7</accession>
<keyword evidence="2" id="KW-1185">Reference proteome</keyword>
<comment type="caution">
    <text evidence="1">The sequence shown here is derived from an EMBL/GenBank/DDBJ whole genome shotgun (WGS) entry which is preliminary data.</text>
</comment>
<organism evidence="1 2">
    <name type="scientific">Niastella vici</name>
    <dbReference type="NCBI Taxonomy" id="1703345"/>
    <lineage>
        <taxon>Bacteria</taxon>
        <taxon>Pseudomonadati</taxon>
        <taxon>Bacteroidota</taxon>
        <taxon>Chitinophagia</taxon>
        <taxon>Chitinophagales</taxon>
        <taxon>Chitinophagaceae</taxon>
        <taxon>Niastella</taxon>
    </lineage>
</organism>
<evidence type="ECO:0000313" key="1">
    <source>
        <dbReference type="EMBL" id="OQP58838.1"/>
    </source>
</evidence>
<gene>
    <name evidence="1" type="ORF">A3860_39200</name>
</gene>
<reference evidence="1 2" key="1">
    <citation type="submission" date="2016-03" db="EMBL/GenBank/DDBJ databases">
        <title>Niastella vici sp. nov., isolated from farmland soil.</title>
        <authorList>
            <person name="Chen L."/>
            <person name="Wang D."/>
            <person name="Yang S."/>
            <person name="Wang G."/>
        </authorList>
    </citation>
    <scope>NUCLEOTIDE SEQUENCE [LARGE SCALE GENOMIC DNA]</scope>
    <source>
        <strain evidence="1 2">DJ57</strain>
    </source>
</reference>
<dbReference type="Proteomes" id="UP000192796">
    <property type="component" value="Unassembled WGS sequence"/>
</dbReference>
<dbReference type="EMBL" id="LVYD01000092">
    <property type="protein sequence ID" value="OQP58838.1"/>
    <property type="molecule type" value="Genomic_DNA"/>
</dbReference>
<sequence>MKSFFKQFLLKISSTKHDTQKLEKCPNSVYCDYQTICLQQPHLKIRGIWKLDGNYFIVCPGLRKESLTMDGELFSEWFQKNKILTSPTLISAYIPKRATQVRPLNQIEIADLAGSPRNLTFFYYDLLLNLPKLFPKFKLQDQNGLVTVITEKELSNTEIEQFKEVLTKLNERINIEFQVNASLEKFEQRLIEQPILLKPSKTIFSRHPELRRICEEDEDFWMSQKYQLLQSNPNSKDFMKDGWLNATSSCLVSEYAHPSDIRNYLTLYNTVFLRMPILEHHNSYMKSLGCTMDELLKLCHIGRIKLVLDQPLDRYSPEVWSALTMLNCNQFILSRRLAAVVVTDLRHRMPLLYPPFDIETKYELLHGLYTFLKNKPETQEVTSLIKILCLVWGDYFESIQRLGSHGLNQSGVFHILNYMFSKHNKDYGVEIMDTSPSVSYAAAFGANLISRNMYNDAPLAELIANMYSGIPKDFVPGNQLFSNTAVEEIMVISKDVPLTEFASSFHSGDIDRFRKMIYDLTKHIKNENELPELVQRFNNEVKAYAYYKDAKEAFDIRGFLIDSSTAVAQTSIPLAAYFIGRLVAVLNRIGARNKSIRQMLDYLDSIAASTVPDAVLVARMRRQLTENWSKSRFGYD</sequence>
<proteinExistence type="predicted"/>